<dbReference type="EMBL" id="SLWN01000005">
    <property type="protein sequence ID" value="TCO30351.1"/>
    <property type="molecule type" value="Genomic_DNA"/>
</dbReference>
<gene>
    <name evidence="2" type="ORF">EV652_105345</name>
</gene>
<accession>A0A4R2HP26</accession>
<feature type="transmembrane region" description="Helical" evidence="1">
    <location>
        <begin position="115"/>
        <end position="138"/>
    </location>
</feature>
<feature type="transmembrane region" description="Helical" evidence="1">
    <location>
        <begin position="77"/>
        <end position="95"/>
    </location>
</feature>
<dbReference type="InterPro" id="IPR009339">
    <property type="entry name" value="DUF998"/>
</dbReference>
<evidence type="ECO:0000313" key="3">
    <source>
        <dbReference type="Proteomes" id="UP000294508"/>
    </source>
</evidence>
<dbReference type="RefSeq" id="WP_132210019.1">
    <property type="nucleotide sequence ID" value="NZ_SLWN01000005.1"/>
</dbReference>
<feature type="transmembrane region" description="Helical" evidence="1">
    <location>
        <begin position="145"/>
        <end position="163"/>
    </location>
</feature>
<keyword evidence="3" id="KW-1185">Reference proteome</keyword>
<proteinExistence type="predicted"/>
<dbReference type="Proteomes" id="UP000294508">
    <property type="component" value="Unassembled WGS sequence"/>
</dbReference>
<comment type="caution">
    <text evidence="2">The sequence shown here is derived from an EMBL/GenBank/DDBJ whole genome shotgun (WGS) entry which is preliminary data.</text>
</comment>
<keyword evidence="1" id="KW-1133">Transmembrane helix</keyword>
<sequence>MDVTTHRLRACGIAAGPFFLTVWVAQAFTRDGFDPGRHPLSLLALGSAGWIQIANFVVTGGLVIAAAAGLRDQGRWLPRFVGALGIGLILAGVFVTDPGAGFPAGAPEGRGDLSWHGLLHEVGFGVVQLAWIAAAITVAKRAAGLSRWPTIATIVLALVVAGWPDPDSLSVRLVAATAIQFAFLAVVCAQPLAVIGVTRAAPGDA</sequence>
<protein>
    <submittedName>
        <fullName evidence="2">Uncharacterized protein DUF998</fullName>
    </submittedName>
</protein>
<organism evidence="2 3">
    <name type="scientific">Kribbella steppae</name>
    <dbReference type="NCBI Taxonomy" id="2512223"/>
    <lineage>
        <taxon>Bacteria</taxon>
        <taxon>Bacillati</taxon>
        <taxon>Actinomycetota</taxon>
        <taxon>Actinomycetes</taxon>
        <taxon>Propionibacteriales</taxon>
        <taxon>Kribbellaceae</taxon>
        <taxon>Kribbella</taxon>
    </lineage>
</organism>
<dbReference type="AlphaFoldDB" id="A0A4R2HP26"/>
<dbReference type="OrthoDB" id="8159487at2"/>
<reference evidence="2 3" key="1">
    <citation type="journal article" date="2015" name="Stand. Genomic Sci.">
        <title>Genomic Encyclopedia of Bacterial and Archaeal Type Strains, Phase III: the genomes of soil and plant-associated and newly described type strains.</title>
        <authorList>
            <person name="Whitman W.B."/>
            <person name="Woyke T."/>
            <person name="Klenk H.P."/>
            <person name="Zhou Y."/>
            <person name="Lilburn T.G."/>
            <person name="Beck B.J."/>
            <person name="De Vos P."/>
            <person name="Vandamme P."/>
            <person name="Eisen J.A."/>
            <person name="Garrity G."/>
            <person name="Hugenholtz P."/>
            <person name="Kyrpides N.C."/>
        </authorList>
    </citation>
    <scope>NUCLEOTIDE SEQUENCE [LARGE SCALE GENOMIC DNA]</scope>
    <source>
        <strain evidence="2 3">VKM Ac-2572</strain>
    </source>
</reference>
<dbReference type="Pfam" id="PF06197">
    <property type="entry name" value="DUF998"/>
    <property type="match status" value="1"/>
</dbReference>
<feature type="transmembrane region" description="Helical" evidence="1">
    <location>
        <begin position="169"/>
        <end position="189"/>
    </location>
</feature>
<keyword evidence="1" id="KW-0812">Transmembrane</keyword>
<evidence type="ECO:0000313" key="2">
    <source>
        <dbReference type="EMBL" id="TCO30351.1"/>
    </source>
</evidence>
<feature type="transmembrane region" description="Helical" evidence="1">
    <location>
        <begin position="51"/>
        <end position="70"/>
    </location>
</feature>
<evidence type="ECO:0000256" key="1">
    <source>
        <dbReference type="SAM" id="Phobius"/>
    </source>
</evidence>
<keyword evidence="1" id="KW-0472">Membrane</keyword>
<name>A0A4R2HP26_9ACTN</name>